<evidence type="ECO:0000313" key="1">
    <source>
        <dbReference type="EMBL" id="OLP53318.1"/>
    </source>
</evidence>
<dbReference type="EMBL" id="MKIO01000040">
    <property type="protein sequence ID" value="OLP53318.1"/>
    <property type="molecule type" value="Genomic_DNA"/>
</dbReference>
<protein>
    <recommendedName>
        <fullName evidence="3">Calcineurin-like phosphoesterase domain-containing protein</fullName>
    </recommendedName>
</protein>
<proteinExistence type="predicted"/>
<dbReference type="SUPFAM" id="SSF56300">
    <property type="entry name" value="Metallo-dependent phosphatases"/>
    <property type="match status" value="1"/>
</dbReference>
<accession>A0A1Q9AED5</accession>
<evidence type="ECO:0000313" key="2">
    <source>
        <dbReference type="Proteomes" id="UP000186143"/>
    </source>
</evidence>
<comment type="caution">
    <text evidence="1">The sequence shown here is derived from an EMBL/GenBank/DDBJ whole genome shotgun (WGS) entry which is preliminary data.</text>
</comment>
<dbReference type="OrthoDB" id="5380073at2"/>
<organism evidence="1 2">
    <name type="scientific">Xaviernesmea rhizosphaerae</name>
    <dbReference type="NCBI Taxonomy" id="1672749"/>
    <lineage>
        <taxon>Bacteria</taxon>
        <taxon>Pseudomonadati</taxon>
        <taxon>Pseudomonadota</taxon>
        <taxon>Alphaproteobacteria</taxon>
        <taxon>Hyphomicrobiales</taxon>
        <taxon>Rhizobiaceae</taxon>
        <taxon>Rhizobium/Agrobacterium group</taxon>
        <taxon>Xaviernesmea</taxon>
    </lineage>
</organism>
<dbReference type="RefSeq" id="WP_075636542.1">
    <property type="nucleotide sequence ID" value="NZ_MKIO01000040.1"/>
</dbReference>
<dbReference type="Gene3D" id="3.60.21.10">
    <property type="match status" value="1"/>
</dbReference>
<sequence length="181" mass="20953">MTYVRKFYTSDTHFGHTNILTMQPRLFASIEDHDEFLIDRWNAVVGEDDIVFHLGDFAMALHERADRVRWIFSRLNGRKFLIVGNHDVDRHGNAHETLLSLAWEAPPTGFRFTDDGGRRIVMAHYAQRSWQHQMKGAVHFYGHSHGHLPETGLSRDVGVDMPDVAYTPRTFKELTAHWGLK</sequence>
<dbReference type="STRING" id="1672749.BJF92_00690"/>
<gene>
    <name evidence="1" type="ORF">BJF92_00690</name>
</gene>
<name>A0A1Q9AED5_9HYPH</name>
<dbReference type="AlphaFoldDB" id="A0A1Q9AED5"/>
<dbReference type="Proteomes" id="UP000186143">
    <property type="component" value="Unassembled WGS sequence"/>
</dbReference>
<dbReference type="InterPro" id="IPR029052">
    <property type="entry name" value="Metallo-depent_PP-like"/>
</dbReference>
<reference evidence="1 2" key="1">
    <citation type="submission" date="2016-09" db="EMBL/GenBank/DDBJ databases">
        <title>Rhizobium sp. nov., a novel species isolated from the rice rhizosphere.</title>
        <authorList>
            <person name="Zhao J."/>
            <person name="Zhang X."/>
        </authorList>
    </citation>
    <scope>NUCLEOTIDE SEQUENCE [LARGE SCALE GENOMIC DNA]</scope>
    <source>
        <strain evidence="1 2">MH17</strain>
    </source>
</reference>
<evidence type="ECO:0008006" key="3">
    <source>
        <dbReference type="Google" id="ProtNLM"/>
    </source>
</evidence>